<feature type="compositionally biased region" description="Basic and acidic residues" evidence="2">
    <location>
        <begin position="604"/>
        <end position="613"/>
    </location>
</feature>
<dbReference type="PROSITE" id="PS50158">
    <property type="entry name" value="ZF_CCHC"/>
    <property type="match status" value="1"/>
</dbReference>
<feature type="compositionally biased region" description="Polar residues" evidence="2">
    <location>
        <begin position="292"/>
        <end position="332"/>
    </location>
</feature>
<reference evidence="4" key="2">
    <citation type="submission" date="2025-05" db="UniProtKB">
        <authorList>
            <consortium name="EnsemblMetazoa"/>
        </authorList>
    </citation>
    <scope>IDENTIFICATION</scope>
    <source>
        <strain evidence="4">Foshan</strain>
    </source>
</reference>
<dbReference type="Proteomes" id="UP000069940">
    <property type="component" value="Unassembled WGS sequence"/>
</dbReference>
<dbReference type="SUPFAM" id="SSF57756">
    <property type="entry name" value="Retrovirus zinc finger-like domains"/>
    <property type="match status" value="1"/>
</dbReference>
<keyword evidence="1" id="KW-0479">Metal-binding</keyword>
<dbReference type="Gene3D" id="4.10.60.10">
    <property type="entry name" value="Zinc finger, CCHC-type"/>
    <property type="match status" value="1"/>
</dbReference>
<sequence length="729" mass="81495">MAEAFETQFTHAVEKIREWYHGLRVDHLSPEELDFETNIRSIVIRDDPTYSRRRRWLREHMKTEKQNDTIIEEVVLEGNGEEVVQFCRRNFDELFAGLQQSDKNSRVRGKAKLLHFGHRLILYIKHFRDSEETESFLKSMLVDVVDLLDQYFYTKTSASEQHNQEGLEEQALIDLFRSENVSAVPPLRNADPGADVSVSTTAAGISAVANQLEGSDCVRSLLARINELEAKMARMGTPREEEAQHNETELPTGSSQPLVGAPPVLQVSSAPHSSLTPFPGFSSSSQGLSSSVAANPSRPITSVTFSLPQSHPTAQPQPPSSWHSYLQNQQQPFQPPITNPWLGFPGASTVPSLNPVPGSAAMSLGHPGNPWLGNPTFTTPPVNPWAGTSVPISTSFAHPSLASLSPLPLSNPARHTLPVSKWTVTKYDGEDQGLKLNQFLGMVHAMAVAEHASEAELFDSAIHLFKGPALQWYMTMRATGRLVNWQHLVLELRRTFMHPDLDTLIKMKVYQRHQSRNETFLQFYHGMEELFGTMSVPLPEHEKVQILLQNMRIDYKKQLNFLPIADLPTLVSAGQKIDAVNFSVYNKVFGPEKTVNVVEYSEPKKCLSQDKPNKSSTPHQQTSSRNTKAHSPPQTNQNRKGSETGTDTSRGPARAPTTLEDMIKSHKPLSSRHCFNCGLFGHRMDQCRLPRGVLCENCGFRGYPTNNCPYCVKNALAASQNRRPLNPNY</sequence>
<reference evidence="5" key="1">
    <citation type="journal article" date="2015" name="Proc. Natl. Acad. Sci. U.S.A.">
        <title>Genome sequence of the Asian Tiger mosquito, Aedes albopictus, reveals insights into its biology, genetics, and evolution.</title>
        <authorList>
            <person name="Chen X.G."/>
            <person name="Jiang X."/>
            <person name="Gu J."/>
            <person name="Xu M."/>
            <person name="Wu Y."/>
            <person name="Deng Y."/>
            <person name="Zhang C."/>
            <person name="Bonizzoni M."/>
            <person name="Dermauw W."/>
            <person name="Vontas J."/>
            <person name="Armbruster P."/>
            <person name="Huang X."/>
            <person name="Yang Y."/>
            <person name="Zhang H."/>
            <person name="He W."/>
            <person name="Peng H."/>
            <person name="Liu Y."/>
            <person name="Wu K."/>
            <person name="Chen J."/>
            <person name="Lirakis M."/>
            <person name="Topalis P."/>
            <person name="Van Leeuwen T."/>
            <person name="Hall A.B."/>
            <person name="Jiang X."/>
            <person name="Thorpe C."/>
            <person name="Mueller R.L."/>
            <person name="Sun C."/>
            <person name="Waterhouse R.M."/>
            <person name="Yan G."/>
            <person name="Tu Z.J."/>
            <person name="Fang X."/>
            <person name="James A.A."/>
        </authorList>
    </citation>
    <scope>NUCLEOTIDE SEQUENCE [LARGE SCALE GENOMIC DNA]</scope>
    <source>
        <strain evidence="5">Foshan</strain>
    </source>
</reference>
<feature type="compositionally biased region" description="Basic and acidic residues" evidence="2">
    <location>
        <begin position="234"/>
        <end position="248"/>
    </location>
</feature>
<evidence type="ECO:0000313" key="4">
    <source>
        <dbReference type="EnsemblMetazoa" id="AALFPA23_020534.P30323"/>
    </source>
</evidence>
<feature type="region of interest" description="Disordered" evidence="2">
    <location>
        <begin position="604"/>
        <end position="657"/>
    </location>
</feature>
<keyword evidence="5" id="KW-1185">Reference proteome</keyword>
<dbReference type="InterPro" id="IPR005162">
    <property type="entry name" value="Retrotrans_gag_dom"/>
</dbReference>
<feature type="region of interest" description="Disordered" evidence="2">
    <location>
        <begin position="234"/>
        <end position="334"/>
    </location>
</feature>
<feature type="domain" description="CCHC-type" evidence="3">
    <location>
        <begin position="674"/>
        <end position="688"/>
    </location>
</feature>
<organism evidence="4 5">
    <name type="scientific">Aedes albopictus</name>
    <name type="common">Asian tiger mosquito</name>
    <name type="synonym">Stegomyia albopicta</name>
    <dbReference type="NCBI Taxonomy" id="7160"/>
    <lineage>
        <taxon>Eukaryota</taxon>
        <taxon>Metazoa</taxon>
        <taxon>Ecdysozoa</taxon>
        <taxon>Arthropoda</taxon>
        <taxon>Hexapoda</taxon>
        <taxon>Insecta</taxon>
        <taxon>Pterygota</taxon>
        <taxon>Neoptera</taxon>
        <taxon>Endopterygota</taxon>
        <taxon>Diptera</taxon>
        <taxon>Nematocera</taxon>
        <taxon>Culicoidea</taxon>
        <taxon>Culicidae</taxon>
        <taxon>Culicinae</taxon>
        <taxon>Aedini</taxon>
        <taxon>Aedes</taxon>
        <taxon>Stegomyia</taxon>
    </lineage>
</organism>
<evidence type="ECO:0000256" key="1">
    <source>
        <dbReference type="PROSITE-ProRule" id="PRU00047"/>
    </source>
</evidence>
<evidence type="ECO:0000313" key="5">
    <source>
        <dbReference type="Proteomes" id="UP000069940"/>
    </source>
</evidence>
<name>A0ABM1ZPX9_AEDAL</name>
<feature type="compositionally biased region" description="Polar residues" evidence="2">
    <location>
        <begin position="266"/>
        <end position="276"/>
    </location>
</feature>
<dbReference type="Pfam" id="PF03732">
    <property type="entry name" value="Retrotrans_gag"/>
    <property type="match status" value="1"/>
</dbReference>
<dbReference type="InterPro" id="IPR036875">
    <property type="entry name" value="Znf_CCHC_sf"/>
</dbReference>
<protein>
    <recommendedName>
        <fullName evidence="3">CCHC-type domain-containing protein</fullName>
    </recommendedName>
</protein>
<feature type="compositionally biased region" description="Low complexity" evidence="2">
    <location>
        <begin position="282"/>
        <end position="291"/>
    </location>
</feature>
<feature type="compositionally biased region" description="Polar residues" evidence="2">
    <location>
        <begin position="632"/>
        <end position="649"/>
    </location>
</feature>
<proteinExistence type="predicted"/>
<keyword evidence="1" id="KW-0863">Zinc-finger</keyword>
<dbReference type="RefSeq" id="XP_062701912.1">
    <property type="nucleotide sequence ID" value="XM_062845928.1"/>
</dbReference>
<accession>A0ABM1ZPX9</accession>
<keyword evidence="1" id="KW-0862">Zinc</keyword>
<dbReference type="InterPro" id="IPR001878">
    <property type="entry name" value="Znf_CCHC"/>
</dbReference>
<dbReference type="GeneID" id="134285347"/>
<dbReference type="EnsemblMetazoa" id="AALFPA23_020534.R30323">
    <property type="protein sequence ID" value="AALFPA23_020534.P30323"/>
    <property type="gene ID" value="AALFPA23_020534"/>
</dbReference>
<feature type="compositionally biased region" description="Polar residues" evidence="2">
    <location>
        <begin position="614"/>
        <end position="626"/>
    </location>
</feature>
<evidence type="ECO:0000256" key="2">
    <source>
        <dbReference type="SAM" id="MobiDB-lite"/>
    </source>
</evidence>
<evidence type="ECO:0000259" key="3">
    <source>
        <dbReference type="PROSITE" id="PS50158"/>
    </source>
</evidence>